<dbReference type="Proteomes" id="UP000066624">
    <property type="component" value="Chromosome"/>
</dbReference>
<keyword evidence="2" id="KW-1185">Reference proteome</keyword>
<accession>A0A0K0XY60</accession>
<dbReference type="EMBL" id="CP012154">
    <property type="protein sequence ID" value="AKS42605.1"/>
    <property type="molecule type" value="Genomic_DNA"/>
</dbReference>
<protein>
    <submittedName>
        <fullName evidence="1">Uncharacterized protein</fullName>
    </submittedName>
</protein>
<sequence>MSDLDSVLQRAIQSIPECVAGGYVDLESGMLIGIKTVDSHPSEVMDMLAAATAEMFQGSNVVAIERMFKKARGVEDDGSHYFQEMIVNSDNLIHVFIRSKRSQEQVACFVCRRSANMGMVLTKVRQALPEIEAQV</sequence>
<name>A0A0K0XY60_9GAMM</name>
<dbReference type="AlphaFoldDB" id="A0A0K0XY60"/>
<evidence type="ECO:0000313" key="1">
    <source>
        <dbReference type="EMBL" id="AKS42605.1"/>
    </source>
</evidence>
<gene>
    <name evidence="1" type="ORF">WM2015_2242</name>
</gene>
<dbReference type="RefSeq" id="WP_049726156.1">
    <property type="nucleotide sequence ID" value="NZ_CP012154.1"/>
</dbReference>
<evidence type="ECO:0000313" key="2">
    <source>
        <dbReference type="Proteomes" id="UP000066624"/>
    </source>
</evidence>
<proteinExistence type="predicted"/>
<dbReference type="STRING" id="1579979.WM2015_2242"/>
<dbReference type="KEGG" id="wma:WM2015_2242"/>
<organism evidence="1 2">
    <name type="scientific">Wenzhouxiangella marina</name>
    <dbReference type="NCBI Taxonomy" id="1579979"/>
    <lineage>
        <taxon>Bacteria</taxon>
        <taxon>Pseudomonadati</taxon>
        <taxon>Pseudomonadota</taxon>
        <taxon>Gammaproteobacteria</taxon>
        <taxon>Chromatiales</taxon>
        <taxon>Wenzhouxiangellaceae</taxon>
        <taxon>Wenzhouxiangella</taxon>
    </lineage>
</organism>
<dbReference type="OrthoDB" id="3531601at2"/>
<reference evidence="1 2" key="1">
    <citation type="submission" date="2015-07" db="EMBL/GenBank/DDBJ databases">
        <authorList>
            <person name="Noorani M."/>
        </authorList>
    </citation>
    <scope>NUCLEOTIDE SEQUENCE [LARGE SCALE GENOMIC DNA]</scope>
    <source>
        <strain evidence="1 2">KCTC 42284</strain>
    </source>
</reference>